<evidence type="ECO:0000313" key="6">
    <source>
        <dbReference type="Proteomes" id="UP000199555"/>
    </source>
</evidence>
<dbReference type="InterPro" id="IPR008927">
    <property type="entry name" value="6-PGluconate_DH-like_C_sf"/>
</dbReference>
<dbReference type="Proteomes" id="UP000199555">
    <property type="component" value="Unassembled WGS sequence"/>
</dbReference>
<dbReference type="SUPFAM" id="SSF51735">
    <property type="entry name" value="NAD(P)-binding Rossmann-fold domains"/>
    <property type="match status" value="1"/>
</dbReference>
<dbReference type="GO" id="GO:0016616">
    <property type="term" value="F:oxidoreductase activity, acting on the CH-OH group of donors, NAD or NADP as acceptor"/>
    <property type="evidence" value="ECO:0007669"/>
    <property type="project" value="TreeGrafter"/>
</dbReference>
<dbReference type="Gene3D" id="3.40.50.720">
    <property type="entry name" value="NAD(P)-binding Rossmann-like Domain"/>
    <property type="match status" value="1"/>
</dbReference>
<evidence type="ECO:0000259" key="4">
    <source>
        <dbReference type="Pfam" id="PF08125"/>
    </source>
</evidence>
<reference evidence="6" key="1">
    <citation type="submission" date="2016-10" db="EMBL/GenBank/DDBJ databases">
        <authorList>
            <person name="Varghese N."/>
            <person name="Submissions S."/>
        </authorList>
    </citation>
    <scope>NUCLEOTIDE SEQUENCE [LARGE SCALE GENOMIC DNA]</scope>
    <source>
        <strain evidence="6">CGMCC 1.7655</strain>
    </source>
</reference>
<dbReference type="Pfam" id="PF01232">
    <property type="entry name" value="Mannitol_dh"/>
    <property type="match status" value="1"/>
</dbReference>
<dbReference type="AlphaFoldDB" id="A0A1G9EKM7"/>
<dbReference type="PANTHER" id="PTHR43362:SF1">
    <property type="entry name" value="MANNITOL DEHYDROGENASE 2-RELATED"/>
    <property type="match status" value="1"/>
</dbReference>
<accession>A0A1G9EKM7</accession>
<evidence type="ECO:0000256" key="1">
    <source>
        <dbReference type="ARBA" id="ARBA00023002"/>
    </source>
</evidence>
<dbReference type="EMBL" id="FNGE01000003">
    <property type="protein sequence ID" value="SDK76633.1"/>
    <property type="molecule type" value="Genomic_DNA"/>
</dbReference>
<dbReference type="InterPro" id="IPR013328">
    <property type="entry name" value="6PGD_dom2"/>
</dbReference>
<evidence type="ECO:0000256" key="2">
    <source>
        <dbReference type="ARBA" id="ARBA00023027"/>
    </source>
</evidence>
<dbReference type="RefSeq" id="WP_090753141.1">
    <property type="nucleotide sequence ID" value="NZ_FNGE01000003.1"/>
</dbReference>
<keyword evidence="6" id="KW-1185">Reference proteome</keyword>
<gene>
    <name evidence="5" type="ORF">SAMN04487971_10324</name>
</gene>
<protein>
    <submittedName>
        <fullName evidence="5">Fructuronate reductase</fullName>
    </submittedName>
</protein>
<name>A0A1G9EKM7_9RHOB</name>
<dbReference type="GO" id="GO:0019594">
    <property type="term" value="P:mannitol metabolic process"/>
    <property type="evidence" value="ECO:0007669"/>
    <property type="project" value="InterPro"/>
</dbReference>
<evidence type="ECO:0000313" key="5">
    <source>
        <dbReference type="EMBL" id="SDK76633.1"/>
    </source>
</evidence>
<dbReference type="InterPro" id="IPR023027">
    <property type="entry name" value="Mannitol_DH_CS"/>
</dbReference>
<proteinExistence type="predicted"/>
<keyword evidence="1" id="KW-0560">Oxidoreductase</keyword>
<dbReference type="SUPFAM" id="SSF48179">
    <property type="entry name" value="6-phosphogluconate dehydrogenase C-terminal domain-like"/>
    <property type="match status" value="1"/>
</dbReference>
<dbReference type="InterPro" id="IPR050988">
    <property type="entry name" value="Mannitol_DH/Oxidoreductase"/>
</dbReference>
<dbReference type="PRINTS" id="PR00084">
    <property type="entry name" value="MTLDHDRGNASE"/>
</dbReference>
<dbReference type="InterPro" id="IPR013131">
    <property type="entry name" value="Mannitol_DH_N"/>
</dbReference>
<dbReference type="PANTHER" id="PTHR43362">
    <property type="entry name" value="MANNITOL DEHYDROGENASE DSF1-RELATED"/>
    <property type="match status" value="1"/>
</dbReference>
<dbReference type="InterPro" id="IPR000669">
    <property type="entry name" value="Mannitol_DH"/>
</dbReference>
<dbReference type="PROSITE" id="PS00974">
    <property type="entry name" value="MANNITOL_DHGENASE"/>
    <property type="match status" value="1"/>
</dbReference>
<feature type="domain" description="Mannitol dehydrogenase N-terminal" evidence="3">
    <location>
        <begin position="29"/>
        <end position="272"/>
    </location>
</feature>
<dbReference type="InterPro" id="IPR013118">
    <property type="entry name" value="Mannitol_DH_C"/>
</dbReference>
<dbReference type="InterPro" id="IPR036291">
    <property type="entry name" value="NAD(P)-bd_dom_sf"/>
</dbReference>
<organism evidence="5 6">
    <name type="scientific">Paracoccus chinensis</name>
    <dbReference type="NCBI Taxonomy" id="525640"/>
    <lineage>
        <taxon>Bacteria</taxon>
        <taxon>Pseudomonadati</taxon>
        <taxon>Pseudomonadota</taxon>
        <taxon>Alphaproteobacteria</taxon>
        <taxon>Rhodobacterales</taxon>
        <taxon>Paracoccaceae</taxon>
        <taxon>Paracoccus</taxon>
    </lineage>
</organism>
<keyword evidence="2" id="KW-0520">NAD</keyword>
<dbReference type="Gene3D" id="1.10.1040.10">
    <property type="entry name" value="N-(1-d-carboxylethyl)-l-norvaline Dehydrogenase, domain 2"/>
    <property type="match status" value="1"/>
</dbReference>
<dbReference type="Pfam" id="PF08125">
    <property type="entry name" value="Mannitol_dh_C"/>
    <property type="match status" value="1"/>
</dbReference>
<dbReference type="OrthoDB" id="271711at2"/>
<feature type="domain" description="Mannitol dehydrogenase C-terminal" evidence="4">
    <location>
        <begin position="281"/>
        <end position="469"/>
    </location>
</feature>
<evidence type="ECO:0000259" key="3">
    <source>
        <dbReference type="Pfam" id="PF01232"/>
    </source>
</evidence>
<dbReference type="STRING" id="525640.SAMN04487971_10324"/>
<sequence>MSSLRLTSIADLPPRVRRPAYDPAAHGAGILHLGLGAFHRAHQAVCTDDALAAGGGDWRIIGANLRSRDIAQALNDQNGLYTVLERSEQDRARVIAAHARAIGGDAVEILRAACDPAIRILSLTVSEKAYGIDRTTMDADTGHPAVAHDLTQPQAPQGVLGIITAALAARREAETAPFTVLCCDNLPDNGALLRAGVTGFARRLDPGLADWIADNVAFPATMVDRITPAVTDKTLADVEALTGRCDLACVETEPFSQWVIEDHFPQGRPDWEAGGAEFVRDVRAHEAMKLRMLNGSHSLIAYAGQMLGLPYVRDAVADPDLAPLIRRHMQAAGTTLPQGAGLDPDSYAVALMARFANPAIAHQTRQIAMDGTEKLPQRWFAPAAEVLQAGANARPFALATAIWLAWLSQLAASGQAPDDPRGAALLDLARRAGGDDAALTRSVLALPGLAPAAVTGNPAFTETVQAMLSRIRRDGLRPVLKAELTA</sequence>